<dbReference type="Proteomes" id="UP001054252">
    <property type="component" value="Unassembled WGS sequence"/>
</dbReference>
<dbReference type="EMBL" id="BPVZ01000044">
    <property type="protein sequence ID" value="GKV15659.1"/>
    <property type="molecule type" value="Genomic_DNA"/>
</dbReference>
<dbReference type="AlphaFoldDB" id="A0AAV5JW93"/>
<feature type="compositionally biased region" description="Polar residues" evidence="1">
    <location>
        <begin position="383"/>
        <end position="392"/>
    </location>
</feature>
<name>A0AAV5JW93_9ROSI</name>
<evidence type="ECO:0000313" key="4">
    <source>
        <dbReference type="Proteomes" id="UP001054252"/>
    </source>
</evidence>
<feature type="compositionally biased region" description="Polar residues" evidence="1">
    <location>
        <begin position="462"/>
        <end position="471"/>
    </location>
</feature>
<evidence type="ECO:0000313" key="3">
    <source>
        <dbReference type="EMBL" id="GKV15659.1"/>
    </source>
</evidence>
<keyword evidence="4" id="KW-1185">Reference proteome</keyword>
<feature type="domain" description="Aminotransferase-like plant mobile" evidence="2">
    <location>
        <begin position="13"/>
        <end position="98"/>
    </location>
</feature>
<dbReference type="GO" id="GO:0010073">
    <property type="term" value="P:meristem maintenance"/>
    <property type="evidence" value="ECO:0007669"/>
    <property type="project" value="InterPro"/>
</dbReference>
<accession>A0AAV5JW93</accession>
<dbReference type="Pfam" id="PF10536">
    <property type="entry name" value="PMD"/>
    <property type="match status" value="2"/>
</dbReference>
<proteinExistence type="predicted"/>
<dbReference type="InterPro" id="IPR044824">
    <property type="entry name" value="MAIN-like"/>
</dbReference>
<evidence type="ECO:0000256" key="1">
    <source>
        <dbReference type="SAM" id="MobiDB-lite"/>
    </source>
</evidence>
<dbReference type="PANTHER" id="PTHR46033:SF67">
    <property type="entry name" value="AMINOTRANSFERASE-LIKE, PLANT MOBILE DOMAIN FAMILY PROTEIN"/>
    <property type="match status" value="1"/>
</dbReference>
<dbReference type="InterPro" id="IPR019557">
    <property type="entry name" value="AminoTfrase-like_pln_mobile"/>
</dbReference>
<organism evidence="3 4">
    <name type="scientific">Rubroshorea leprosula</name>
    <dbReference type="NCBI Taxonomy" id="152421"/>
    <lineage>
        <taxon>Eukaryota</taxon>
        <taxon>Viridiplantae</taxon>
        <taxon>Streptophyta</taxon>
        <taxon>Embryophyta</taxon>
        <taxon>Tracheophyta</taxon>
        <taxon>Spermatophyta</taxon>
        <taxon>Magnoliopsida</taxon>
        <taxon>eudicotyledons</taxon>
        <taxon>Gunneridae</taxon>
        <taxon>Pentapetalae</taxon>
        <taxon>rosids</taxon>
        <taxon>malvids</taxon>
        <taxon>Malvales</taxon>
        <taxon>Dipterocarpaceae</taxon>
        <taxon>Rubroshorea</taxon>
    </lineage>
</organism>
<sequence length="471" mass="52508">MASLHESIWRKAGIFEAIMNSTYTIVRNDDLLFGVAERWFKETKSFIFPWGEATITLEDVMILGVYSVLGSPVFSALETKDLKDKEGKLVRAWIEVTELRRRPSKKANQEREMWVSVHSGLDDELLSIRFLRVSELVAFVTIQQYLPHRVAMQFGHDQHLPGSVARSNGCFEIAWGDYSKTVGVGRSYIPSRFFEADITNSQSGTRNGGKNQYRVLMCIEVLGILKLHQKSSGIWEGDSVSSFVMIPKNLKRAKNGSIQPGSSFVQRLKTSVWILTPRNKVINASSALSIAHKLNVIRNKKVDHVGPPSKFLKCSAHSSERKEEKGALVSPLKFPPNILPGSVECSQGKKNTMNAASSVVIDDSDGSDYSVLILDVEKKAKDNSTSASSPSRTTKELHDDFRVKKELDSSPIPPGFPPKGKTVKVRCLVGDDNVTIIEHLKSFCKHEDDFERPSLPDRHSSDSYSGDNLLV</sequence>
<feature type="compositionally biased region" description="Basic and acidic residues" evidence="1">
    <location>
        <begin position="451"/>
        <end position="461"/>
    </location>
</feature>
<dbReference type="PANTHER" id="PTHR46033">
    <property type="entry name" value="PROTEIN MAIN-LIKE 2"/>
    <property type="match status" value="1"/>
</dbReference>
<feature type="region of interest" description="Disordered" evidence="1">
    <location>
        <begin position="451"/>
        <end position="471"/>
    </location>
</feature>
<feature type="compositionally biased region" description="Basic and acidic residues" evidence="1">
    <location>
        <begin position="393"/>
        <end position="408"/>
    </location>
</feature>
<reference evidence="3 4" key="1">
    <citation type="journal article" date="2021" name="Commun. Biol.">
        <title>The genome of Shorea leprosula (Dipterocarpaceae) highlights the ecological relevance of drought in aseasonal tropical rainforests.</title>
        <authorList>
            <person name="Ng K.K.S."/>
            <person name="Kobayashi M.J."/>
            <person name="Fawcett J.A."/>
            <person name="Hatakeyama M."/>
            <person name="Paape T."/>
            <person name="Ng C.H."/>
            <person name="Ang C.C."/>
            <person name="Tnah L.H."/>
            <person name="Lee C.T."/>
            <person name="Nishiyama T."/>
            <person name="Sese J."/>
            <person name="O'Brien M.J."/>
            <person name="Copetti D."/>
            <person name="Mohd Noor M.I."/>
            <person name="Ong R.C."/>
            <person name="Putra M."/>
            <person name="Sireger I.Z."/>
            <person name="Indrioko S."/>
            <person name="Kosugi Y."/>
            <person name="Izuno A."/>
            <person name="Isagi Y."/>
            <person name="Lee S.L."/>
            <person name="Shimizu K.K."/>
        </authorList>
    </citation>
    <scope>NUCLEOTIDE SEQUENCE [LARGE SCALE GENOMIC DNA]</scope>
    <source>
        <strain evidence="3">214</strain>
    </source>
</reference>
<comment type="caution">
    <text evidence="3">The sequence shown here is derived from an EMBL/GenBank/DDBJ whole genome shotgun (WGS) entry which is preliminary data.</text>
</comment>
<feature type="domain" description="Aminotransferase-like plant mobile" evidence="2">
    <location>
        <begin position="121"/>
        <end position="200"/>
    </location>
</feature>
<protein>
    <recommendedName>
        <fullName evidence="2">Aminotransferase-like plant mobile domain-containing protein</fullName>
    </recommendedName>
</protein>
<gene>
    <name evidence="3" type="ORF">SLEP1_g26429</name>
</gene>
<evidence type="ECO:0000259" key="2">
    <source>
        <dbReference type="Pfam" id="PF10536"/>
    </source>
</evidence>
<feature type="region of interest" description="Disordered" evidence="1">
    <location>
        <begin position="380"/>
        <end position="421"/>
    </location>
</feature>